<gene>
    <name evidence="1" type="ORF">FC51_GL000885</name>
</gene>
<dbReference type="Proteomes" id="UP000051957">
    <property type="component" value="Unassembled WGS sequence"/>
</dbReference>
<comment type="caution">
    <text evidence="1">The sequence shown here is derived from an EMBL/GenBank/DDBJ whole genome shotgun (WGS) entry which is preliminary data.</text>
</comment>
<dbReference type="EMBL" id="AZGK01000018">
    <property type="protein sequence ID" value="KRM45298.1"/>
    <property type="molecule type" value="Genomic_DNA"/>
</dbReference>
<organism evidence="1 2">
    <name type="scientific">Lentilactobacillus parabuchneri DSM 5707 = NBRC 107865</name>
    <dbReference type="NCBI Taxonomy" id="1423784"/>
    <lineage>
        <taxon>Bacteria</taxon>
        <taxon>Bacillati</taxon>
        <taxon>Bacillota</taxon>
        <taxon>Bacilli</taxon>
        <taxon>Lactobacillales</taxon>
        <taxon>Lactobacillaceae</taxon>
        <taxon>Lentilactobacillus</taxon>
    </lineage>
</organism>
<reference evidence="1 2" key="1">
    <citation type="journal article" date="2015" name="Genome Announc.">
        <title>Expanding the biotechnology potential of lactobacilli through comparative genomics of 213 strains and associated genera.</title>
        <authorList>
            <person name="Sun Z."/>
            <person name="Harris H.M."/>
            <person name="McCann A."/>
            <person name="Guo C."/>
            <person name="Argimon S."/>
            <person name="Zhang W."/>
            <person name="Yang X."/>
            <person name="Jeffery I.B."/>
            <person name="Cooney J.C."/>
            <person name="Kagawa T.F."/>
            <person name="Liu W."/>
            <person name="Song Y."/>
            <person name="Salvetti E."/>
            <person name="Wrobel A."/>
            <person name="Rasinkangas P."/>
            <person name="Parkhill J."/>
            <person name="Rea M.C."/>
            <person name="O'Sullivan O."/>
            <person name="Ritari J."/>
            <person name="Douillard F.P."/>
            <person name="Paul Ross R."/>
            <person name="Yang R."/>
            <person name="Briner A.E."/>
            <person name="Felis G.E."/>
            <person name="de Vos W.M."/>
            <person name="Barrangou R."/>
            <person name="Klaenhammer T.R."/>
            <person name="Caufield P.W."/>
            <person name="Cui Y."/>
            <person name="Zhang H."/>
            <person name="O'Toole P.W."/>
        </authorList>
    </citation>
    <scope>NUCLEOTIDE SEQUENCE [LARGE SCALE GENOMIC DNA]</scope>
    <source>
        <strain evidence="1 2">DSM 5707</strain>
    </source>
</reference>
<proteinExistence type="predicted"/>
<name>A0A0R1YT19_9LACO</name>
<evidence type="ECO:0000313" key="2">
    <source>
        <dbReference type="Proteomes" id="UP000051957"/>
    </source>
</evidence>
<sequence>MGKSPQQEVFKKINQAKTDELKKVLLNLSALHPQMAQMILAVFNNQPVDLEVKTDEQDQYDFPQNERVTSEELQVDEKAIESEIRHIRGVISNEIRIGNESGWTYSEIQHLNHFFLDFLTEIIGPTGHAEVPFQLGFPSLLIIIKNLMVVYRDNTYENNDILQTIEETFDALEEFVFQYAGRLNVKLQKKYLKQALKLFGSNAFQGYDNLRYEFIESIHEMITRDVADEVIAASDKLVKNADFWDNGDRKTQHIILRIMIAVQTGQIGLAKEIATANMDIDDIRQQWVSFLESQENFDEAEKILLEAPRNNAWQKERWDDSLTGLYVMSDQKAKVIPLLRKRVLSHQTNAYELYKNIMIDDNLWEKIYPNFLKEMEKKLTRYEFGDILVTEKEYSKLLDQLKKYNSAPMIRKYLPELYPHRKKEVAALYYDKVVVPESKKDSANAPRQLRKDLDDFFEVSGDGKLVQRWIKQLQLQLADKPEFLEFLSLATRNIEMSKKDY</sequence>
<dbReference type="AlphaFoldDB" id="A0A0R1YT19"/>
<dbReference type="PATRIC" id="fig|1423784.4.peg.888"/>
<evidence type="ECO:0000313" key="1">
    <source>
        <dbReference type="EMBL" id="KRM45298.1"/>
    </source>
</evidence>
<protein>
    <submittedName>
        <fullName evidence="1">Uncharacterized protein</fullName>
    </submittedName>
</protein>
<accession>A0A0R1YT19</accession>
<dbReference type="RefSeq" id="WP_057909023.1">
    <property type="nucleotide sequence ID" value="NZ_AZGK01000018.1"/>
</dbReference>